<evidence type="ECO:0000313" key="3">
    <source>
        <dbReference type="Proteomes" id="UP000828390"/>
    </source>
</evidence>
<organism evidence="2 3">
    <name type="scientific">Dreissena polymorpha</name>
    <name type="common">Zebra mussel</name>
    <name type="synonym">Mytilus polymorpha</name>
    <dbReference type="NCBI Taxonomy" id="45954"/>
    <lineage>
        <taxon>Eukaryota</taxon>
        <taxon>Metazoa</taxon>
        <taxon>Spiralia</taxon>
        <taxon>Lophotrochozoa</taxon>
        <taxon>Mollusca</taxon>
        <taxon>Bivalvia</taxon>
        <taxon>Autobranchia</taxon>
        <taxon>Heteroconchia</taxon>
        <taxon>Euheterodonta</taxon>
        <taxon>Imparidentia</taxon>
        <taxon>Neoheterodontei</taxon>
        <taxon>Myida</taxon>
        <taxon>Dreissenoidea</taxon>
        <taxon>Dreissenidae</taxon>
        <taxon>Dreissena</taxon>
    </lineage>
</organism>
<evidence type="ECO:0000313" key="2">
    <source>
        <dbReference type="EMBL" id="KAH3893933.1"/>
    </source>
</evidence>
<reference evidence="2" key="1">
    <citation type="journal article" date="2019" name="bioRxiv">
        <title>The Genome of the Zebra Mussel, Dreissena polymorpha: A Resource for Invasive Species Research.</title>
        <authorList>
            <person name="McCartney M.A."/>
            <person name="Auch B."/>
            <person name="Kono T."/>
            <person name="Mallez S."/>
            <person name="Zhang Y."/>
            <person name="Obille A."/>
            <person name="Becker A."/>
            <person name="Abrahante J.E."/>
            <person name="Garbe J."/>
            <person name="Badalamenti J.P."/>
            <person name="Herman A."/>
            <person name="Mangelson H."/>
            <person name="Liachko I."/>
            <person name="Sullivan S."/>
            <person name="Sone E.D."/>
            <person name="Koren S."/>
            <person name="Silverstein K.A.T."/>
            <person name="Beckman K.B."/>
            <person name="Gohl D.M."/>
        </authorList>
    </citation>
    <scope>NUCLEOTIDE SEQUENCE</scope>
    <source>
        <strain evidence="2">Duluth1</strain>
        <tissue evidence="2">Whole animal</tissue>
    </source>
</reference>
<comment type="caution">
    <text evidence="2">The sequence shown here is derived from an EMBL/GenBank/DDBJ whole genome shotgun (WGS) entry which is preliminary data.</text>
</comment>
<feature type="compositionally biased region" description="Polar residues" evidence="1">
    <location>
        <begin position="22"/>
        <end position="35"/>
    </location>
</feature>
<gene>
    <name evidence="2" type="ORF">DPMN_018085</name>
</gene>
<dbReference type="Proteomes" id="UP000828390">
    <property type="component" value="Unassembled WGS sequence"/>
</dbReference>
<dbReference type="AlphaFoldDB" id="A0A9D4NG20"/>
<name>A0A9D4NG20_DREPO</name>
<dbReference type="EMBL" id="JAIWYP010000001">
    <property type="protein sequence ID" value="KAH3893933.1"/>
    <property type="molecule type" value="Genomic_DNA"/>
</dbReference>
<evidence type="ECO:0000256" key="1">
    <source>
        <dbReference type="SAM" id="MobiDB-lite"/>
    </source>
</evidence>
<reference evidence="2" key="2">
    <citation type="submission" date="2020-11" db="EMBL/GenBank/DDBJ databases">
        <authorList>
            <person name="McCartney M.A."/>
            <person name="Auch B."/>
            <person name="Kono T."/>
            <person name="Mallez S."/>
            <person name="Becker A."/>
            <person name="Gohl D.M."/>
            <person name="Silverstein K.A.T."/>
            <person name="Koren S."/>
            <person name="Bechman K.B."/>
            <person name="Herman A."/>
            <person name="Abrahante J.E."/>
            <person name="Garbe J."/>
        </authorList>
    </citation>
    <scope>NUCLEOTIDE SEQUENCE</scope>
    <source>
        <strain evidence="2">Duluth1</strain>
        <tissue evidence="2">Whole animal</tissue>
    </source>
</reference>
<sequence>MKTYWLVGLKNPVVAEICPSNNAALTDNKPRPSSGNRRKSIPGNHKSKIKLHNQNSADIENASIPGCVQNHVIETKIDNSPNSVECNPQDSSHDPFKVVLETHRFARIFSHQLGEPKTNELVGDHVRAMTDGLSTTPVTDA</sequence>
<protein>
    <submittedName>
        <fullName evidence="2">Uncharacterized protein</fullName>
    </submittedName>
</protein>
<feature type="compositionally biased region" description="Basic residues" evidence="1">
    <location>
        <begin position="36"/>
        <end position="51"/>
    </location>
</feature>
<keyword evidence="3" id="KW-1185">Reference proteome</keyword>
<proteinExistence type="predicted"/>
<feature type="region of interest" description="Disordered" evidence="1">
    <location>
        <begin position="22"/>
        <end position="53"/>
    </location>
</feature>
<accession>A0A9D4NG20</accession>